<dbReference type="AlphaFoldDB" id="A0A8H7J784"/>
<keyword evidence="1" id="KW-0472">Membrane</keyword>
<organism evidence="2 3">
    <name type="scientific">Ascochyta lentis</name>
    <dbReference type="NCBI Taxonomy" id="205686"/>
    <lineage>
        <taxon>Eukaryota</taxon>
        <taxon>Fungi</taxon>
        <taxon>Dikarya</taxon>
        <taxon>Ascomycota</taxon>
        <taxon>Pezizomycotina</taxon>
        <taxon>Dothideomycetes</taxon>
        <taxon>Pleosporomycetidae</taxon>
        <taxon>Pleosporales</taxon>
        <taxon>Pleosporineae</taxon>
        <taxon>Didymellaceae</taxon>
        <taxon>Ascochyta</taxon>
    </lineage>
</organism>
<keyword evidence="1" id="KW-0812">Transmembrane</keyword>
<sequence length="355" mass="39215">MAVGNIPIYYESSWSILSTIGLGNLLFGFLVIGITGFSPIALVPITVSTATAIANGLCYYALYESHSTNAVLVGSIFAEIFWLIQEAGLSFYSYLILNRVLSSRPRYVFLSLFWFLIAAIVGLRFSITGCRVRNIKNGSAELETLIGRLHIGYFVTIAAIEILSAFFLLRIFSRAKKDSAQLSSRGGLFRYLAQSTELRLATLALIGISRAITYSFQKSVKASDTTGQIDRFVFTLECMFPTMMYIDILASRIATSTHSHPSISNERIGSRNVFRRPNAEEGVRMCSVNQPKSGTTALECTSASQERIVNITEDGTLRGQSFTETTEYARDGLRSGTNLGAINKTVEFEIRESMH</sequence>
<dbReference type="OrthoDB" id="5306317at2759"/>
<keyword evidence="1" id="KW-1133">Transmembrane helix</keyword>
<dbReference type="EMBL" id="RZGK01000004">
    <property type="protein sequence ID" value="KAF9699375.1"/>
    <property type="molecule type" value="Genomic_DNA"/>
</dbReference>
<evidence type="ECO:0000313" key="2">
    <source>
        <dbReference type="EMBL" id="KAF9699375.1"/>
    </source>
</evidence>
<feature type="transmembrane region" description="Helical" evidence="1">
    <location>
        <begin position="107"/>
        <end position="127"/>
    </location>
</feature>
<keyword evidence="3" id="KW-1185">Reference proteome</keyword>
<reference evidence="2" key="2">
    <citation type="submission" date="2020-09" db="EMBL/GenBank/DDBJ databases">
        <title>Reference genome assembly for Australian Ascochyta lentis isolate Al4.</title>
        <authorList>
            <person name="Lee R.C."/>
            <person name="Farfan-Caceres L.M."/>
            <person name="Debler J.W."/>
            <person name="Williams A.H."/>
            <person name="Henares B.M."/>
        </authorList>
    </citation>
    <scope>NUCLEOTIDE SEQUENCE</scope>
    <source>
        <strain evidence="2">Al4</strain>
    </source>
</reference>
<comment type="caution">
    <text evidence="2">The sequence shown here is derived from an EMBL/GenBank/DDBJ whole genome shotgun (WGS) entry which is preliminary data.</text>
</comment>
<feature type="transmembrane region" description="Helical" evidence="1">
    <location>
        <begin position="12"/>
        <end position="34"/>
    </location>
</feature>
<accession>A0A8H7J784</accession>
<name>A0A8H7J784_9PLEO</name>
<evidence type="ECO:0000256" key="1">
    <source>
        <dbReference type="SAM" id="Phobius"/>
    </source>
</evidence>
<proteinExistence type="predicted"/>
<feature type="transmembrane region" description="Helical" evidence="1">
    <location>
        <begin position="147"/>
        <end position="169"/>
    </location>
</feature>
<dbReference type="Proteomes" id="UP000651452">
    <property type="component" value="Unassembled WGS sequence"/>
</dbReference>
<protein>
    <submittedName>
        <fullName evidence="2">Uncharacterized protein</fullName>
    </submittedName>
</protein>
<reference evidence="2" key="1">
    <citation type="submission" date="2018-12" db="EMBL/GenBank/DDBJ databases">
        <authorList>
            <person name="Syme R.A."/>
            <person name="Farfan-Caceres L."/>
            <person name="Lichtenzveig J."/>
        </authorList>
    </citation>
    <scope>NUCLEOTIDE SEQUENCE</scope>
    <source>
        <strain evidence="2">Al4</strain>
    </source>
</reference>
<evidence type="ECO:0000313" key="3">
    <source>
        <dbReference type="Proteomes" id="UP000651452"/>
    </source>
</evidence>
<feature type="transmembrane region" description="Helical" evidence="1">
    <location>
        <begin position="41"/>
        <end position="63"/>
    </location>
</feature>
<feature type="transmembrane region" description="Helical" evidence="1">
    <location>
        <begin position="69"/>
        <end position="95"/>
    </location>
</feature>
<gene>
    <name evidence="2" type="ORF">EKO04_002480</name>
</gene>